<feature type="non-terminal residue" evidence="2">
    <location>
        <position position="75"/>
    </location>
</feature>
<comment type="caution">
    <text evidence="2">The sequence shown here is derived from an EMBL/GenBank/DDBJ whole genome shotgun (WGS) entry which is preliminary data.</text>
</comment>
<evidence type="ECO:0000256" key="1">
    <source>
        <dbReference type="SAM" id="MobiDB-lite"/>
    </source>
</evidence>
<accession>A0A812IG07</accession>
<evidence type="ECO:0000313" key="3">
    <source>
        <dbReference type="Proteomes" id="UP000604046"/>
    </source>
</evidence>
<dbReference type="AlphaFoldDB" id="A0A812IG07"/>
<feature type="non-terminal residue" evidence="2">
    <location>
        <position position="1"/>
    </location>
</feature>
<dbReference type="Proteomes" id="UP000604046">
    <property type="component" value="Unassembled WGS sequence"/>
</dbReference>
<sequence>IAANSSAQRLSRHAKRNSTEDAKHAKQPKPHLAAPNGAAEPAEPAELPPSLVAGNRTNQTLQKTFQPKPAPISKS</sequence>
<reference evidence="2" key="1">
    <citation type="submission" date="2021-02" db="EMBL/GenBank/DDBJ databases">
        <authorList>
            <person name="Dougan E. K."/>
            <person name="Rhodes N."/>
            <person name="Thang M."/>
            <person name="Chan C."/>
        </authorList>
    </citation>
    <scope>NUCLEOTIDE SEQUENCE</scope>
</reference>
<feature type="compositionally biased region" description="Polar residues" evidence="1">
    <location>
        <begin position="55"/>
        <end position="65"/>
    </location>
</feature>
<feature type="region of interest" description="Disordered" evidence="1">
    <location>
        <begin position="1"/>
        <end position="75"/>
    </location>
</feature>
<gene>
    <name evidence="2" type="ORF">SNAT2548_LOCUS3823</name>
</gene>
<organism evidence="2 3">
    <name type="scientific">Symbiodinium natans</name>
    <dbReference type="NCBI Taxonomy" id="878477"/>
    <lineage>
        <taxon>Eukaryota</taxon>
        <taxon>Sar</taxon>
        <taxon>Alveolata</taxon>
        <taxon>Dinophyceae</taxon>
        <taxon>Suessiales</taxon>
        <taxon>Symbiodiniaceae</taxon>
        <taxon>Symbiodinium</taxon>
    </lineage>
</organism>
<dbReference type="EMBL" id="CAJNDS010000236">
    <property type="protein sequence ID" value="CAE7031821.1"/>
    <property type="molecule type" value="Genomic_DNA"/>
</dbReference>
<proteinExistence type="predicted"/>
<feature type="compositionally biased region" description="Low complexity" evidence="1">
    <location>
        <begin position="32"/>
        <end position="53"/>
    </location>
</feature>
<name>A0A812IG07_9DINO</name>
<keyword evidence="3" id="KW-1185">Reference proteome</keyword>
<protein>
    <submittedName>
        <fullName evidence="2">Uncharacterized protein</fullName>
    </submittedName>
</protein>
<evidence type="ECO:0000313" key="2">
    <source>
        <dbReference type="EMBL" id="CAE7031821.1"/>
    </source>
</evidence>